<gene>
    <name evidence="3" type="ORF">CPAG_09460</name>
</gene>
<dbReference type="InterPro" id="IPR012338">
    <property type="entry name" value="Beta-lactam/transpept-like"/>
</dbReference>
<protein>
    <submittedName>
        <fullName evidence="3">Beta-lactamase</fullName>
    </submittedName>
</protein>
<dbReference type="PANTHER" id="PTHR43283">
    <property type="entry name" value="BETA-LACTAMASE-RELATED"/>
    <property type="match status" value="1"/>
</dbReference>
<sequence length="410" mass="45020">MGKTLSPEGKTAIRSAIDEACKDQIQGLPNVSFVVVNKDGQEIFTHSAGTRGAGQNEPVTPDSVYWIASFTKMITGVACMQLVEQGKLALDDAELVEKVCPELKDVQVLQKDGTLVPKTKGITLRMLLSHTAGFGYTFFQERLRDYKGQGFDEFSGRIDDFKQPLVHQPGESWEYGINIDWAGIMVERVSGVSLSEYFEKNIFEPLGLKNIGFFPCEDMKKRLVSMTQRAPDGTLSHRKHPNIRPLTSTSEEDKKSIFNSGGGGCFATPRDYGQILAMLLNNGVSPTTGKQLLSQSTVDTMFQNQIPHMPDFGRAGIATANPELSNPCPDLYPIPDGAPQGWGLTWMITPSPTGRTATSAFWAGIANCFWWCDREKEVAGVIATQILPFADPKLISLWVNVEAAVYNSLA</sequence>
<reference evidence="4" key="3">
    <citation type="journal article" date="2010" name="Genome Res.">
        <title>Population genomic sequencing of Coccidioides fungi reveals recent hybridization and transposon control.</title>
        <authorList>
            <person name="Neafsey D.E."/>
            <person name="Barker B.M."/>
            <person name="Sharpton T.J."/>
            <person name="Stajich J.E."/>
            <person name="Park D.J."/>
            <person name="Whiston E."/>
            <person name="Hung C.-Y."/>
            <person name="McMahan C."/>
            <person name="White J."/>
            <person name="Sykes S."/>
            <person name="Heiman D."/>
            <person name="Young S."/>
            <person name="Zeng Q."/>
            <person name="Abouelleil A."/>
            <person name="Aftuck L."/>
            <person name="Bessette D."/>
            <person name="Brown A."/>
            <person name="FitzGerald M."/>
            <person name="Lui A."/>
            <person name="Macdonald J.P."/>
            <person name="Priest M."/>
            <person name="Orbach M.J."/>
            <person name="Galgiani J.N."/>
            <person name="Kirkland T.N."/>
            <person name="Cole G.T."/>
            <person name="Birren B.W."/>
            <person name="Henn M.R."/>
            <person name="Taylor J.W."/>
            <person name="Rounsley S.D."/>
        </authorList>
    </citation>
    <scope>NUCLEOTIDE SEQUENCE [LARGE SCALE GENOMIC DNA]</scope>
    <source>
        <strain evidence="4">RMSCC 3488</strain>
    </source>
</reference>
<reference evidence="4" key="2">
    <citation type="journal article" date="2009" name="Genome Res.">
        <title>Comparative genomic analyses of the human fungal pathogens Coccidioides and their relatives.</title>
        <authorList>
            <person name="Sharpton T.J."/>
            <person name="Stajich J.E."/>
            <person name="Rounsley S.D."/>
            <person name="Gardner M.J."/>
            <person name="Wortman J.R."/>
            <person name="Jordar V.S."/>
            <person name="Maiti R."/>
            <person name="Kodira C.D."/>
            <person name="Neafsey D.E."/>
            <person name="Zeng Q."/>
            <person name="Hung C.-Y."/>
            <person name="McMahan C."/>
            <person name="Muszewska A."/>
            <person name="Grynberg M."/>
            <person name="Mandel M.A."/>
            <person name="Kellner E.M."/>
            <person name="Barker B.M."/>
            <person name="Galgiani J.N."/>
            <person name="Orbach M.J."/>
            <person name="Kirkland T.N."/>
            <person name="Cole G.T."/>
            <person name="Henn M.R."/>
            <person name="Birren B.W."/>
            <person name="Taylor J.W."/>
        </authorList>
    </citation>
    <scope>NUCLEOTIDE SEQUENCE [LARGE SCALE GENOMIC DNA]</scope>
    <source>
        <strain evidence="4">RMSCC 3488</strain>
    </source>
</reference>
<proteinExistence type="predicted"/>
<dbReference type="AlphaFoldDB" id="A0A0J6FJ28"/>
<dbReference type="PANTHER" id="PTHR43283:SF3">
    <property type="entry name" value="BETA-LACTAMASE FAMILY PROTEIN (AFU_ORTHOLOGUE AFUA_5G07500)"/>
    <property type="match status" value="1"/>
</dbReference>
<evidence type="ECO:0000313" key="3">
    <source>
        <dbReference type="EMBL" id="KMM73171.1"/>
    </source>
</evidence>
<dbReference type="Proteomes" id="UP000054567">
    <property type="component" value="Unassembled WGS sequence"/>
</dbReference>
<dbReference type="EMBL" id="DS268114">
    <property type="protein sequence ID" value="KMM73171.1"/>
    <property type="molecule type" value="Genomic_DNA"/>
</dbReference>
<dbReference type="InterPro" id="IPR001466">
    <property type="entry name" value="Beta-lactam-related"/>
</dbReference>
<reference evidence="3 4" key="1">
    <citation type="submission" date="2007-06" db="EMBL/GenBank/DDBJ databases">
        <title>The Genome Sequence of Coccidioides posadasii RMSCC_3488.</title>
        <authorList>
            <consortium name="Coccidioides Genome Resources Consortium"/>
            <consortium name="The Broad Institute Genome Sequencing Platform"/>
            <person name="Henn M.R."/>
            <person name="Sykes S."/>
            <person name="Young S."/>
            <person name="Jaffe D."/>
            <person name="Berlin A."/>
            <person name="Alvarez P."/>
            <person name="Butler J."/>
            <person name="Gnerre S."/>
            <person name="Grabherr M."/>
            <person name="Mauceli E."/>
            <person name="Brockman W."/>
            <person name="Kodira C."/>
            <person name="Alvarado L."/>
            <person name="Zeng Q."/>
            <person name="Crawford M."/>
            <person name="Antoine C."/>
            <person name="Devon K."/>
            <person name="Galgiani J."/>
            <person name="Orsborn K."/>
            <person name="Lewis M.L."/>
            <person name="Nusbaum C."/>
            <person name="Galagan J."/>
            <person name="Birren B."/>
        </authorList>
    </citation>
    <scope>NUCLEOTIDE SEQUENCE [LARGE SCALE GENOMIC DNA]</scope>
    <source>
        <strain evidence="3 4">RMSCC 3488</strain>
    </source>
</reference>
<feature type="domain" description="Beta-lactamase-related" evidence="2">
    <location>
        <begin position="27"/>
        <end position="297"/>
    </location>
</feature>
<accession>A0A0J6FJ28</accession>
<organism evidence="3 4">
    <name type="scientific">Coccidioides posadasii RMSCC 3488</name>
    <dbReference type="NCBI Taxonomy" id="454284"/>
    <lineage>
        <taxon>Eukaryota</taxon>
        <taxon>Fungi</taxon>
        <taxon>Dikarya</taxon>
        <taxon>Ascomycota</taxon>
        <taxon>Pezizomycotina</taxon>
        <taxon>Eurotiomycetes</taxon>
        <taxon>Eurotiomycetidae</taxon>
        <taxon>Onygenales</taxon>
        <taxon>Onygenaceae</taxon>
        <taxon>Coccidioides</taxon>
    </lineage>
</organism>
<dbReference type="OrthoDB" id="428260at2759"/>
<dbReference type="Gene3D" id="3.40.710.10">
    <property type="entry name" value="DD-peptidase/beta-lactamase superfamily"/>
    <property type="match status" value="1"/>
</dbReference>
<evidence type="ECO:0000259" key="2">
    <source>
        <dbReference type="Pfam" id="PF00144"/>
    </source>
</evidence>
<name>A0A0J6FJ28_COCPO</name>
<evidence type="ECO:0000313" key="4">
    <source>
        <dbReference type="Proteomes" id="UP000054567"/>
    </source>
</evidence>
<feature type="region of interest" description="Disordered" evidence="1">
    <location>
        <begin position="232"/>
        <end position="254"/>
    </location>
</feature>
<dbReference type="InterPro" id="IPR050789">
    <property type="entry name" value="Diverse_Enzym_Activities"/>
</dbReference>
<dbReference type="Pfam" id="PF00144">
    <property type="entry name" value="Beta-lactamase"/>
    <property type="match status" value="1"/>
</dbReference>
<dbReference type="VEuPathDB" id="FungiDB:CPAG_09460"/>
<dbReference type="SUPFAM" id="SSF56601">
    <property type="entry name" value="beta-lactamase/transpeptidase-like"/>
    <property type="match status" value="1"/>
</dbReference>
<evidence type="ECO:0000256" key="1">
    <source>
        <dbReference type="SAM" id="MobiDB-lite"/>
    </source>
</evidence>